<dbReference type="SMART" id="SM01103">
    <property type="entry name" value="CRS1_YhbY"/>
    <property type="match status" value="1"/>
</dbReference>
<dbReference type="PANTHER" id="PTHR40065">
    <property type="entry name" value="RNA-BINDING PROTEIN YHBY"/>
    <property type="match status" value="1"/>
</dbReference>
<evidence type="ECO:0000256" key="1">
    <source>
        <dbReference type="ARBA" id="ARBA00022884"/>
    </source>
</evidence>
<evidence type="ECO:0000259" key="3">
    <source>
        <dbReference type="PROSITE" id="PS51295"/>
    </source>
</evidence>
<gene>
    <name evidence="4" type="primary">yhbY</name>
    <name evidence="4" type="ORF">AB5I84_01845</name>
</gene>
<evidence type="ECO:0000313" key="4">
    <source>
        <dbReference type="EMBL" id="MEY1660885.1"/>
    </source>
</evidence>
<name>A0ABV4AGV2_9GAMM</name>
<organism evidence="4 5">
    <name type="scientific">Isoalcanivorax beigongshangi</name>
    <dbReference type="NCBI Taxonomy" id="3238810"/>
    <lineage>
        <taxon>Bacteria</taxon>
        <taxon>Pseudomonadati</taxon>
        <taxon>Pseudomonadota</taxon>
        <taxon>Gammaproteobacteria</taxon>
        <taxon>Oceanospirillales</taxon>
        <taxon>Alcanivoracaceae</taxon>
        <taxon>Isoalcanivorax</taxon>
    </lineage>
</organism>
<accession>A0ABV4AGV2</accession>
<dbReference type="EMBL" id="JBGCUO010000001">
    <property type="protein sequence ID" value="MEY1660885.1"/>
    <property type="molecule type" value="Genomic_DNA"/>
</dbReference>
<dbReference type="InterPro" id="IPR051925">
    <property type="entry name" value="RNA-binding_domain"/>
</dbReference>
<keyword evidence="1 2" id="KW-0694">RNA-binding</keyword>
<dbReference type="RefSeq" id="WP_369454126.1">
    <property type="nucleotide sequence ID" value="NZ_JBGCUO010000001.1"/>
</dbReference>
<dbReference type="SUPFAM" id="SSF75471">
    <property type="entry name" value="YhbY-like"/>
    <property type="match status" value="1"/>
</dbReference>
<dbReference type="Proteomes" id="UP001562065">
    <property type="component" value="Unassembled WGS sequence"/>
</dbReference>
<dbReference type="NCBIfam" id="TIGR00253">
    <property type="entry name" value="RNA_bind_YhbY"/>
    <property type="match status" value="1"/>
</dbReference>
<keyword evidence="5" id="KW-1185">Reference proteome</keyword>
<proteinExistence type="predicted"/>
<sequence>MPLSNQDVRRFRAIGHHLKPILIFGGSGLSDSFIAELDARLEDHELIKVRINAQTREDRDAVAQALTEASGAQIVQRIGNVALLYRAAKKPHPRLSNILRAQQG</sequence>
<dbReference type="InterPro" id="IPR035920">
    <property type="entry name" value="YhbY-like_sf"/>
</dbReference>
<dbReference type="InterPro" id="IPR001890">
    <property type="entry name" value="RNA-binding_CRM"/>
</dbReference>
<comment type="caution">
    <text evidence="4">The sequence shown here is derived from an EMBL/GenBank/DDBJ whole genome shotgun (WGS) entry which is preliminary data.</text>
</comment>
<protein>
    <submittedName>
        <fullName evidence="4">Ribosome assembly RNA-binding protein YhbY</fullName>
    </submittedName>
</protein>
<dbReference type="Gene3D" id="3.30.110.60">
    <property type="entry name" value="YhbY-like"/>
    <property type="match status" value="1"/>
</dbReference>
<dbReference type="PANTHER" id="PTHR40065:SF3">
    <property type="entry name" value="RNA-BINDING PROTEIN YHBY"/>
    <property type="match status" value="1"/>
</dbReference>
<evidence type="ECO:0000313" key="5">
    <source>
        <dbReference type="Proteomes" id="UP001562065"/>
    </source>
</evidence>
<feature type="domain" description="CRM" evidence="3">
    <location>
        <begin position="1"/>
        <end position="97"/>
    </location>
</feature>
<reference evidence="4 5" key="1">
    <citation type="submission" date="2024-07" db="EMBL/GenBank/DDBJ databases">
        <authorList>
            <person name="Ren Q."/>
        </authorList>
    </citation>
    <scope>NUCLEOTIDE SEQUENCE [LARGE SCALE GENOMIC DNA]</scope>
    <source>
        <strain evidence="4 5">REN37</strain>
    </source>
</reference>
<dbReference type="Pfam" id="PF01985">
    <property type="entry name" value="CRS1_YhbY"/>
    <property type="match status" value="1"/>
</dbReference>
<dbReference type="InterPro" id="IPR017924">
    <property type="entry name" value="RNA-binding_YhbY"/>
</dbReference>
<dbReference type="PROSITE" id="PS51295">
    <property type="entry name" value="CRM"/>
    <property type="match status" value="1"/>
</dbReference>
<evidence type="ECO:0000256" key="2">
    <source>
        <dbReference type="PROSITE-ProRule" id="PRU00626"/>
    </source>
</evidence>